<gene>
    <name evidence="4" type="ORF">ODALV1_LOCUS16838</name>
</gene>
<dbReference type="SUPFAM" id="SSF50814">
    <property type="entry name" value="Lipocalins"/>
    <property type="match status" value="1"/>
</dbReference>
<keyword evidence="2" id="KW-0446">Lipid-binding</keyword>
<dbReference type="InterPro" id="IPR000463">
    <property type="entry name" value="Fatty_acid-bd"/>
</dbReference>
<evidence type="ECO:0000313" key="4">
    <source>
        <dbReference type="EMBL" id="CAL8115400.1"/>
    </source>
</evidence>
<proteinExistence type="inferred from homology"/>
<keyword evidence="5" id="KW-1185">Reference proteome</keyword>
<dbReference type="PANTHER" id="PTHR11955">
    <property type="entry name" value="FATTY ACID BINDING PROTEIN"/>
    <property type="match status" value="1"/>
</dbReference>
<name>A0ABP1R3U6_9HEXA</name>
<dbReference type="EMBL" id="CAXLJM020000051">
    <property type="protein sequence ID" value="CAL8115400.1"/>
    <property type="molecule type" value="Genomic_DNA"/>
</dbReference>
<dbReference type="InterPro" id="IPR000566">
    <property type="entry name" value="Lipocln_cytosolic_FA-bd_dom"/>
</dbReference>
<organism evidence="4 5">
    <name type="scientific">Orchesella dallaii</name>
    <dbReference type="NCBI Taxonomy" id="48710"/>
    <lineage>
        <taxon>Eukaryota</taxon>
        <taxon>Metazoa</taxon>
        <taxon>Ecdysozoa</taxon>
        <taxon>Arthropoda</taxon>
        <taxon>Hexapoda</taxon>
        <taxon>Collembola</taxon>
        <taxon>Entomobryomorpha</taxon>
        <taxon>Entomobryoidea</taxon>
        <taxon>Orchesellidae</taxon>
        <taxon>Orchesellinae</taxon>
        <taxon>Orchesella</taxon>
    </lineage>
</organism>
<evidence type="ECO:0000259" key="3">
    <source>
        <dbReference type="Pfam" id="PF00061"/>
    </source>
</evidence>
<dbReference type="Gene3D" id="2.40.128.20">
    <property type="match status" value="1"/>
</dbReference>
<dbReference type="PRINTS" id="PR00178">
    <property type="entry name" value="FATTYACIDBP"/>
</dbReference>
<reference evidence="4 5" key="1">
    <citation type="submission" date="2024-08" db="EMBL/GenBank/DDBJ databases">
        <authorList>
            <person name="Cucini C."/>
            <person name="Frati F."/>
        </authorList>
    </citation>
    <scope>NUCLEOTIDE SEQUENCE [LARGE SCALE GENOMIC DNA]</scope>
</reference>
<evidence type="ECO:0000256" key="1">
    <source>
        <dbReference type="ARBA" id="ARBA00008390"/>
    </source>
</evidence>
<dbReference type="InterPro" id="IPR012674">
    <property type="entry name" value="Calycin"/>
</dbReference>
<evidence type="ECO:0000256" key="2">
    <source>
        <dbReference type="ARBA" id="ARBA00023121"/>
    </source>
</evidence>
<dbReference type="Proteomes" id="UP001642540">
    <property type="component" value="Unassembled WGS sequence"/>
</dbReference>
<comment type="similarity">
    <text evidence="1">Belongs to the calycin superfamily. Fatty-acid binding protein (FABP) family.</text>
</comment>
<feature type="domain" description="Lipocalin/cytosolic fatty-acid binding" evidence="3">
    <location>
        <begin position="5"/>
        <end position="100"/>
    </location>
</feature>
<dbReference type="CDD" id="cd00742">
    <property type="entry name" value="FABP"/>
    <property type="match status" value="1"/>
</dbReference>
<comment type="caution">
    <text evidence="4">The sequence shown here is derived from an EMBL/GenBank/DDBJ whole genome shotgun (WGS) entry which is preliminary data.</text>
</comment>
<dbReference type="InterPro" id="IPR031259">
    <property type="entry name" value="ILBP"/>
</dbReference>
<accession>A0ABP1R3U6</accession>
<sequence>MVQIVGTYKLERNENLDEFYQKVGVPWIARKMMTNTSPTMYITKDDDEQWVFKTVTFLKTVEISFKLDEPYDETMPSGDEFASVTTMEGDNKFTTTSKTGDDVAFERSYEFNEEGMVMVSNII</sequence>
<protein>
    <recommendedName>
        <fullName evidence="3">Lipocalin/cytosolic fatty-acid binding domain-containing protein</fullName>
    </recommendedName>
</protein>
<dbReference type="Pfam" id="PF00061">
    <property type="entry name" value="Lipocalin"/>
    <property type="match status" value="1"/>
</dbReference>
<evidence type="ECO:0000313" key="5">
    <source>
        <dbReference type="Proteomes" id="UP001642540"/>
    </source>
</evidence>